<feature type="chain" id="PRO_5007894417" evidence="3">
    <location>
        <begin position="19"/>
        <end position="634"/>
    </location>
</feature>
<evidence type="ECO:0000256" key="1">
    <source>
        <dbReference type="SAM" id="MobiDB-lite"/>
    </source>
</evidence>
<evidence type="ECO:0000256" key="3">
    <source>
        <dbReference type="SAM" id="SignalP"/>
    </source>
</evidence>
<keyword evidence="2" id="KW-0472">Membrane</keyword>
<evidence type="ECO:0000313" key="5">
    <source>
        <dbReference type="Proteomes" id="UP000242877"/>
    </source>
</evidence>
<feature type="transmembrane region" description="Helical" evidence="2">
    <location>
        <begin position="469"/>
        <end position="493"/>
    </location>
</feature>
<comment type="caution">
    <text evidence="4">The sequence shown here is derived from an EMBL/GenBank/DDBJ whole genome shotgun (WGS) entry which is preliminary data.</text>
</comment>
<dbReference type="SUPFAM" id="SSF50965">
    <property type="entry name" value="Galactose oxidase, central domain"/>
    <property type="match status" value="1"/>
</dbReference>
<gene>
    <name evidence="4" type="ORF">AAP_04029</name>
</gene>
<reference evidence="4 5" key="1">
    <citation type="journal article" date="2016" name="Genome Biol. Evol.">
        <title>Divergent and convergent evolution of fungal pathogenicity.</title>
        <authorList>
            <person name="Shang Y."/>
            <person name="Xiao G."/>
            <person name="Zheng P."/>
            <person name="Cen K."/>
            <person name="Zhan S."/>
            <person name="Wang C."/>
        </authorList>
    </citation>
    <scope>NUCLEOTIDE SEQUENCE [LARGE SCALE GENOMIC DNA]</scope>
    <source>
        <strain evidence="4 5">ARSEF 7405</strain>
    </source>
</reference>
<dbReference type="Gene3D" id="2.120.10.80">
    <property type="entry name" value="Kelch-type beta propeller"/>
    <property type="match status" value="1"/>
</dbReference>
<dbReference type="Proteomes" id="UP000242877">
    <property type="component" value="Unassembled WGS sequence"/>
</dbReference>
<dbReference type="InterPro" id="IPR011043">
    <property type="entry name" value="Gal_Oxase/kelch_b-propeller"/>
</dbReference>
<dbReference type="EMBL" id="AZGZ01000018">
    <property type="protein sequence ID" value="KZZ90079.1"/>
    <property type="molecule type" value="Genomic_DNA"/>
</dbReference>
<accession>A0A167XH02</accession>
<dbReference type="InterPro" id="IPR015915">
    <property type="entry name" value="Kelch-typ_b-propeller"/>
</dbReference>
<dbReference type="OrthoDB" id="540004at2759"/>
<sequence>MLPLAWKICMALATIAAAADDSIISNWNAPRVNIIRDTIYINGGNRQISSALTGSGQSGNFSLEATYLTFNLSQKFDNLTNFLTILDSHDALSANALPDYVGGAMFANDYEFILYSGSLTPTSGAKLPDAQSIVVHQQYARGNTQLSNVPGTAEVTLPDNITRYVVGGADASAPSESLGFYFSGMHRRDWNDTDGKGSPEVSQQLIVADLSQKDNADNWKNETIPDNIPGRPGAALVWVPVSDQGMLVVVGGSSDLVDLHPDFSDPKVDNTTGDIPPITASFCAVSVADEENSIHNIYIYGGYNGTDLEATGNDDVYVLTLPRFEWVQLYKGDSSNYGRFNHRCVVPDPSRMISIGGMHDFEDSTVPQIFRTFDLNEGKFVDEYDPSTWKNYSMPESVAKVNNLSKKRATNEVQPAKGWSSPELEKHWNTKYPNKIQQWYPYTSNTPNTPNPPNAPVESEKKHKHLPKWVPPFLGVVCGLIAIAIIVAAFLLVRRRRRQRREKARIQALQEAAELQKSSLRYDMVDENGVPIYAGYPGGSHSDAYDAPAPVEIDGYAIHELADTAVPAELPADNPKMAPVITKDGSKAAFSKSRSFDDMQASAASKKDTSETRSMNPGRNPYGGDDSQDERRSI</sequence>
<keyword evidence="2" id="KW-1133">Transmembrane helix</keyword>
<name>A0A167XH02_9EURO</name>
<organism evidence="4 5">
    <name type="scientific">Ascosphaera apis ARSEF 7405</name>
    <dbReference type="NCBI Taxonomy" id="392613"/>
    <lineage>
        <taxon>Eukaryota</taxon>
        <taxon>Fungi</taxon>
        <taxon>Dikarya</taxon>
        <taxon>Ascomycota</taxon>
        <taxon>Pezizomycotina</taxon>
        <taxon>Eurotiomycetes</taxon>
        <taxon>Eurotiomycetidae</taxon>
        <taxon>Onygenales</taxon>
        <taxon>Ascosphaeraceae</taxon>
        <taxon>Ascosphaera</taxon>
    </lineage>
</organism>
<keyword evidence="2" id="KW-0812">Transmembrane</keyword>
<proteinExistence type="predicted"/>
<keyword evidence="3" id="KW-0732">Signal</keyword>
<dbReference type="VEuPathDB" id="FungiDB:AAP_04029"/>
<evidence type="ECO:0000256" key="2">
    <source>
        <dbReference type="SAM" id="Phobius"/>
    </source>
</evidence>
<protein>
    <submittedName>
        <fullName evidence="4">Galactose oxidase/kelch, beta-propeller</fullName>
    </submittedName>
</protein>
<feature type="region of interest" description="Disordered" evidence="1">
    <location>
        <begin position="587"/>
        <end position="634"/>
    </location>
</feature>
<feature type="signal peptide" evidence="3">
    <location>
        <begin position="1"/>
        <end position="18"/>
    </location>
</feature>
<dbReference type="AlphaFoldDB" id="A0A167XH02"/>
<evidence type="ECO:0000313" key="4">
    <source>
        <dbReference type="EMBL" id="KZZ90079.1"/>
    </source>
</evidence>
<keyword evidence="5" id="KW-1185">Reference proteome</keyword>